<accession>A0A839RTW4</accession>
<dbReference type="RefSeq" id="WP_064438330.1">
    <property type="nucleotide sequence ID" value="NZ_BDDI01000001.1"/>
</dbReference>
<feature type="compositionally biased region" description="Basic and acidic residues" evidence="2">
    <location>
        <begin position="194"/>
        <end position="204"/>
    </location>
</feature>
<keyword evidence="3" id="KW-1133">Transmembrane helix</keyword>
<feature type="compositionally biased region" description="Polar residues" evidence="2">
    <location>
        <begin position="208"/>
        <end position="223"/>
    </location>
</feature>
<evidence type="ECO:0000259" key="4">
    <source>
        <dbReference type="Pfam" id="PF16751"/>
    </source>
</evidence>
<sequence>MGRGLPGEESGVPDISDLLHDDAFLDALSQGSVADSATEDERELAALLLEWRNDVVAAPMPAGPDLDEVERVVIDSGVVQPLLVHKSRRPARWMTSVAGVAAAAAFVIGGVAVISQSAQPGDPLWGFRQAIHGADETTVMIASLRSELDQAERALESGDVERAKEILDSVGPQLGSVGGRDQDELSEKFQSLSERVERHPDRADVAPVTTTPKRTTGPESTRATEPPPVELPMFTFDPEVFRTVPLPPITEFPLPPFIPQPQLPVEPPPEVTIPPEILRLPPVEVPPPPPPETTQPPTTTAAPTAEPTTTVPTTTPGRVPTGLQPTVTSEPTVDVPSILDQLPLLPDDPRLRPGN</sequence>
<reference evidence="5 6" key="1">
    <citation type="submission" date="2020-08" db="EMBL/GenBank/DDBJ databases">
        <title>Sequencing the genomes of 1000 actinobacteria strains.</title>
        <authorList>
            <person name="Klenk H.-P."/>
        </authorList>
    </citation>
    <scope>NUCLEOTIDE SEQUENCE [LARGE SCALE GENOMIC DNA]</scope>
    <source>
        <strain evidence="5 6">DSM 45258</strain>
    </source>
</reference>
<keyword evidence="3" id="KW-0812">Transmembrane</keyword>
<keyword evidence="3" id="KW-0472">Membrane</keyword>
<dbReference type="Gene3D" id="6.10.250.1300">
    <property type="match status" value="1"/>
</dbReference>
<feature type="region of interest" description="Disordered" evidence="2">
    <location>
        <begin position="169"/>
        <end position="230"/>
    </location>
</feature>
<name>A0A839RTW4_9ACTN</name>
<protein>
    <recommendedName>
        <fullName evidence="4">Anti-sigma-D factor RsdA sigma factor binding region domain-containing protein</fullName>
    </recommendedName>
</protein>
<evidence type="ECO:0000313" key="6">
    <source>
        <dbReference type="Proteomes" id="UP000567922"/>
    </source>
</evidence>
<keyword evidence="6" id="KW-1185">Reference proteome</keyword>
<evidence type="ECO:0000256" key="3">
    <source>
        <dbReference type="SAM" id="Phobius"/>
    </source>
</evidence>
<feature type="compositionally biased region" description="Low complexity" evidence="2">
    <location>
        <begin position="295"/>
        <end position="316"/>
    </location>
</feature>
<feature type="region of interest" description="Disordered" evidence="2">
    <location>
        <begin position="282"/>
        <end position="355"/>
    </location>
</feature>
<feature type="compositionally biased region" description="Pro residues" evidence="2">
    <location>
        <begin position="283"/>
        <end position="294"/>
    </location>
</feature>
<feature type="transmembrane region" description="Helical" evidence="3">
    <location>
        <begin position="93"/>
        <end position="114"/>
    </location>
</feature>
<dbReference type="Proteomes" id="UP000567922">
    <property type="component" value="Unassembled WGS sequence"/>
</dbReference>
<evidence type="ECO:0000256" key="2">
    <source>
        <dbReference type="SAM" id="MobiDB-lite"/>
    </source>
</evidence>
<dbReference type="EMBL" id="JACHWS010000004">
    <property type="protein sequence ID" value="MBB3039666.1"/>
    <property type="molecule type" value="Genomic_DNA"/>
</dbReference>
<organism evidence="5 6">
    <name type="scientific">Hoyosella altamirensis</name>
    <dbReference type="NCBI Taxonomy" id="616997"/>
    <lineage>
        <taxon>Bacteria</taxon>
        <taxon>Bacillati</taxon>
        <taxon>Actinomycetota</taxon>
        <taxon>Actinomycetes</taxon>
        <taxon>Mycobacteriales</taxon>
        <taxon>Hoyosellaceae</taxon>
        <taxon>Hoyosella</taxon>
    </lineage>
</organism>
<dbReference type="AlphaFoldDB" id="A0A839RTW4"/>
<feature type="domain" description="Anti-sigma-D factor RsdA sigma factor binding region" evidence="4">
    <location>
        <begin position="14"/>
        <end position="59"/>
    </location>
</feature>
<evidence type="ECO:0000256" key="1">
    <source>
        <dbReference type="SAM" id="Coils"/>
    </source>
</evidence>
<comment type="caution">
    <text evidence="5">The sequence shown here is derived from an EMBL/GenBank/DDBJ whole genome shotgun (WGS) entry which is preliminary data.</text>
</comment>
<gene>
    <name evidence="5" type="ORF">FHU29_004154</name>
</gene>
<keyword evidence="1" id="KW-0175">Coiled coil</keyword>
<dbReference type="InterPro" id="IPR031928">
    <property type="entry name" value="RsdA_SigD-bd"/>
</dbReference>
<evidence type="ECO:0000313" key="5">
    <source>
        <dbReference type="EMBL" id="MBB3039666.1"/>
    </source>
</evidence>
<dbReference type="Pfam" id="PF16751">
    <property type="entry name" value="RsdA_SigD_bd"/>
    <property type="match status" value="1"/>
</dbReference>
<proteinExistence type="predicted"/>
<feature type="coiled-coil region" evidence="1">
    <location>
        <begin position="134"/>
        <end position="161"/>
    </location>
</feature>